<accession>A0A0F9BDZ2</accession>
<dbReference type="EMBL" id="LAZR01038306">
    <property type="protein sequence ID" value="KKL19915.1"/>
    <property type="molecule type" value="Genomic_DNA"/>
</dbReference>
<proteinExistence type="predicted"/>
<gene>
    <name evidence="1" type="ORF">LCGC14_2460660</name>
</gene>
<protein>
    <submittedName>
        <fullName evidence="1">Uncharacterized protein</fullName>
    </submittedName>
</protein>
<evidence type="ECO:0000313" key="1">
    <source>
        <dbReference type="EMBL" id="KKL19915.1"/>
    </source>
</evidence>
<comment type="caution">
    <text evidence="1">The sequence shown here is derived from an EMBL/GenBank/DDBJ whole genome shotgun (WGS) entry which is preliminary data.</text>
</comment>
<organism evidence="1">
    <name type="scientific">marine sediment metagenome</name>
    <dbReference type="NCBI Taxonomy" id="412755"/>
    <lineage>
        <taxon>unclassified sequences</taxon>
        <taxon>metagenomes</taxon>
        <taxon>ecological metagenomes</taxon>
    </lineage>
</organism>
<dbReference type="AlphaFoldDB" id="A0A0F9BDZ2"/>
<sequence length="97" mass="11398">MYQTVGFCDFQGAFQIRKDSFTYDGLKALYDFLENYEEETGEKIELDVIALCCEYTEYENLKEFQANYGEDYTTIEDVENATTVIKIDDESFIIQDF</sequence>
<name>A0A0F9BDZ2_9ZZZZ</name>
<reference evidence="1" key="1">
    <citation type="journal article" date="2015" name="Nature">
        <title>Complex archaea that bridge the gap between prokaryotes and eukaryotes.</title>
        <authorList>
            <person name="Spang A."/>
            <person name="Saw J.H."/>
            <person name="Jorgensen S.L."/>
            <person name="Zaremba-Niedzwiedzka K."/>
            <person name="Martijn J."/>
            <person name="Lind A.E."/>
            <person name="van Eijk R."/>
            <person name="Schleper C."/>
            <person name="Guy L."/>
            <person name="Ettema T.J."/>
        </authorList>
    </citation>
    <scope>NUCLEOTIDE SEQUENCE</scope>
</reference>